<dbReference type="InterPro" id="IPR014710">
    <property type="entry name" value="RmlC-like_jellyroll"/>
</dbReference>
<evidence type="ECO:0000313" key="6">
    <source>
        <dbReference type="EMBL" id="CAK9318106.1"/>
    </source>
</evidence>
<keyword evidence="2" id="KW-0758">Storage protein</keyword>
<gene>
    <name evidence="6" type="ORF">CITCOLO1_LOCUS10062</name>
</gene>
<keyword evidence="3" id="KW-0708">Seed storage protein</keyword>
<sequence>MVTESTFPFIGQTGLTAVLEKLDANAIRSPVYIAEPSDQLISVAKGSGKIQIVGLSSKIDEEVKMGQLILVPRYFAVGKIAGEEGLECISMITATHPLVEELAGKTSVLEALSPEVFQVSFNVTAEFEKLFRSKA</sequence>
<feature type="domain" description="Cupin type-1" evidence="5">
    <location>
        <begin position="4"/>
        <end position="129"/>
    </location>
</feature>
<dbReference type="PANTHER" id="PTHR31189:SF45">
    <property type="entry name" value="OS09G0552500 PROTEIN"/>
    <property type="match status" value="1"/>
</dbReference>
<proteinExistence type="inferred from homology"/>
<dbReference type="Pfam" id="PF00190">
    <property type="entry name" value="Cupin_1"/>
    <property type="match status" value="1"/>
</dbReference>
<name>A0ABP0YCJ1_9ROSI</name>
<comment type="similarity">
    <text evidence="1">Belongs to the 11S seed storage protein (globulins) family.</text>
</comment>
<evidence type="ECO:0000256" key="4">
    <source>
        <dbReference type="ARBA" id="ARBA00023157"/>
    </source>
</evidence>
<dbReference type="SMART" id="SM00835">
    <property type="entry name" value="Cupin_1"/>
    <property type="match status" value="1"/>
</dbReference>
<dbReference type="InterPro" id="IPR006045">
    <property type="entry name" value="Cupin_1"/>
</dbReference>
<organism evidence="6 7">
    <name type="scientific">Citrullus colocynthis</name>
    <name type="common">colocynth</name>
    <dbReference type="NCBI Taxonomy" id="252529"/>
    <lineage>
        <taxon>Eukaryota</taxon>
        <taxon>Viridiplantae</taxon>
        <taxon>Streptophyta</taxon>
        <taxon>Embryophyta</taxon>
        <taxon>Tracheophyta</taxon>
        <taxon>Spermatophyta</taxon>
        <taxon>Magnoliopsida</taxon>
        <taxon>eudicotyledons</taxon>
        <taxon>Gunneridae</taxon>
        <taxon>Pentapetalae</taxon>
        <taxon>rosids</taxon>
        <taxon>fabids</taxon>
        <taxon>Cucurbitales</taxon>
        <taxon>Cucurbitaceae</taxon>
        <taxon>Benincaseae</taxon>
        <taxon>Citrullus</taxon>
    </lineage>
</organism>
<evidence type="ECO:0000259" key="5">
    <source>
        <dbReference type="SMART" id="SM00835"/>
    </source>
</evidence>
<evidence type="ECO:0000256" key="3">
    <source>
        <dbReference type="ARBA" id="ARBA00023129"/>
    </source>
</evidence>
<evidence type="ECO:0000256" key="2">
    <source>
        <dbReference type="ARBA" id="ARBA00022761"/>
    </source>
</evidence>
<dbReference type="Gene3D" id="2.60.120.10">
    <property type="entry name" value="Jelly Rolls"/>
    <property type="match status" value="1"/>
</dbReference>
<reference evidence="6 7" key="1">
    <citation type="submission" date="2024-03" db="EMBL/GenBank/DDBJ databases">
        <authorList>
            <person name="Gkanogiannis A."/>
            <person name="Becerra Lopez-Lavalle L."/>
        </authorList>
    </citation>
    <scope>NUCLEOTIDE SEQUENCE [LARGE SCALE GENOMIC DNA]</scope>
</reference>
<dbReference type="SUPFAM" id="SSF51182">
    <property type="entry name" value="RmlC-like cupins"/>
    <property type="match status" value="1"/>
</dbReference>
<dbReference type="InterPro" id="IPR050253">
    <property type="entry name" value="Seed_Storage-Functional"/>
</dbReference>
<evidence type="ECO:0000313" key="7">
    <source>
        <dbReference type="Proteomes" id="UP001642487"/>
    </source>
</evidence>
<dbReference type="PRINTS" id="PR00439">
    <property type="entry name" value="11SGLOBULIN"/>
</dbReference>
<protein>
    <recommendedName>
        <fullName evidence="5">Cupin type-1 domain-containing protein</fullName>
    </recommendedName>
</protein>
<dbReference type="InterPro" id="IPR006044">
    <property type="entry name" value="11S_seedstore_pln"/>
</dbReference>
<dbReference type="InterPro" id="IPR011051">
    <property type="entry name" value="RmlC_Cupin_sf"/>
</dbReference>
<accession>A0ABP0YCJ1</accession>
<keyword evidence="4" id="KW-1015">Disulfide bond</keyword>
<keyword evidence="7" id="KW-1185">Reference proteome</keyword>
<dbReference type="EMBL" id="OZ021737">
    <property type="protein sequence ID" value="CAK9318106.1"/>
    <property type="molecule type" value="Genomic_DNA"/>
</dbReference>
<evidence type="ECO:0000256" key="1">
    <source>
        <dbReference type="ARBA" id="ARBA00007178"/>
    </source>
</evidence>
<dbReference type="PANTHER" id="PTHR31189">
    <property type="entry name" value="OS03G0336100 PROTEIN-RELATED"/>
    <property type="match status" value="1"/>
</dbReference>
<dbReference type="Proteomes" id="UP001642487">
    <property type="component" value="Chromosome 3"/>
</dbReference>